<dbReference type="GO" id="GO:0008239">
    <property type="term" value="F:dipeptidyl-peptidase activity"/>
    <property type="evidence" value="ECO:0007669"/>
    <property type="project" value="TreeGrafter"/>
</dbReference>
<name>A0AAV1HUF2_9CHLO</name>
<dbReference type="Gene3D" id="3.40.50.1820">
    <property type="entry name" value="alpha/beta hydrolase"/>
    <property type="match status" value="1"/>
</dbReference>
<evidence type="ECO:0000256" key="6">
    <source>
        <dbReference type="SAM" id="SignalP"/>
    </source>
</evidence>
<keyword evidence="8" id="KW-1185">Reference proteome</keyword>
<dbReference type="PANTHER" id="PTHR11010:SF38">
    <property type="entry name" value="LYSOSOMAL PRO-X CARBOXYPEPTIDASE"/>
    <property type="match status" value="1"/>
</dbReference>
<sequence>MGTQKRPLICFLFATFAALSQSAVLRRGPPVGPYRGARASSSNSFDRQLVRQCKTYFRNATLDHFSWATPPRHRTTFQQRYFVCDEHWKTNTDGSRGPIFFYVGNEADVTLYLNATGLIWENAPAFGALIIFAEHRYYGVSKPFHKTLKEHMQFLTSEQAMADYAELITELKHELHATDSAVIGFGGSYGGMLATWMRIKYPHILDGAIAGSAPIWSYFGEDPPYDAGSFAKIVTRDASKEGGSAPACASNVRQVWRTLFDLGESKKGREKIAEGMRVCPKLLETPDDVAQLADWASSAWDYMAMGNYPYPSTYILNGGGEMPAFPVRVACESMRAENMSTRELLPAFADSLGIFYNYSKDVECYDFKAGANPETEEDGNFWDYQWCTEQFQPFSRDGKHDMYWDQPFSLKESIERCQEQWGVTPRPMWATVEWGGKRIETASNIVFSNGLFDPWHGGGVLRNLSDSLVAVIIPEGAHHIDLMFSNELDPPSVKQARAFQLDNIRKWIAEVDERNRKQQLNSDASSAS</sequence>
<evidence type="ECO:0000313" key="8">
    <source>
        <dbReference type="Proteomes" id="UP001314263"/>
    </source>
</evidence>
<reference evidence="7 8" key="1">
    <citation type="submission" date="2023-10" db="EMBL/GenBank/DDBJ databases">
        <authorList>
            <person name="Maclean D."/>
            <person name="Macfadyen A."/>
        </authorList>
    </citation>
    <scope>NUCLEOTIDE SEQUENCE [LARGE SCALE GENOMIC DNA]</scope>
</reference>
<feature type="signal peptide" evidence="6">
    <location>
        <begin position="1"/>
        <end position="22"/>
    </location>
</feature>
<comment type="caution">
    <text evidence="7">The sequence shown here is derived from an EMBL/GenBank/DDBJ whole genome shotgun (WGS) entry which is preliminary data.</text>
</comment>
<evidence type="ECO:0000313" key="7">
    <source>
        <dbReference type="EMBL" id="CAK0734809.1"/>
    </source>
</evidence>
<keyword evidence="5" id="KW-0325">Glycoprotein</keyword>
<dbReference type="EMBL" id="CAUYUE010000001">
    <property type="protein sequence ID" value="CAK0734809.1"/>
    <property type="molecule type" value="Genomic_DNA"/>
</dbReference>
<dbReference type="InterPro" id="IPR029058">
    <property type="entry name" value="AB_hydrolase_fold"/>
</dbReference>
<dbReference type="SUPFAM" id="SSF53474">
    <property type="entry name" value="alpha/beta-Hydrolases"/>
    <property type="match status" value="1"/>
</dbReference>
<gene>
    <name evidence="7" type="ORF">CVIRNUC_000484</name>
</gene>
<evidence type="ECO:0000256" key="3">
    <source>
        <dbReference type="ARBA" id="ARBA00022729"/>
    </source>
</evidence>
<organism evidence="7 8">
    <name type="scientific">Coccomyxa viridis</name>
    <dbReference type="NCBI Taxonomy" id="1274662"/>
    <lineage>
        <taxon>Eukaryota</taxon>
        <taxon>Viridiplantae</taxon>
        <taxon>Chlorophyta</taxon>
        <taxon>core chlorophytes</taxon>
        <taxon>Trebouxiophyceae</taxon>
        <taxon>Trebouxiophyceae incertae sedis</taxon>
        <taxon>Coccomyxaceae</taxon>
        <taxon>Coccomyxa</taxon>
    </lineage>
</organism>
<evidence type="ECO:0000256" key="1">
    <source>
        <dbReference type="ARBA" id="ARBA00011079"/>
    </source>
</evidence>
<dbReference type="InterPro" id="IPR042269">
    <property type="entry name" value="Ser_carbopepase_S28_SKS"/>
</dbReference>
<dbReference type="Proteomes" id="UP001314263">
    <property type="component" value="Unassembled WGS sequence"/>
</dbReference>
<evidence type="ECO:0008006" key="9">
    <source>
        <dbReference type="Google" id="ProtNLM"/>
    </source>
</evidence>
<dbReference type="PANTHER" id="PTHR11010">
    <property type="entry name" value="PROTEASE S28 PRO-X CARBOXYPEPTIDASE-RELATED"/>
    <property type="match status" value="1"/>
</dbReference>
<dbReference type="AlphaFoldDB" id="A0AAV1HUF2"/>
<keyword evidence="3 6" id="KW-0732">Signal</keyword>
<accession>A0AAV1HUF2</accession>
<dbReference type="GO" id="GO:0006508">
    <property type="term" value="P:proteolysis"/>
    <property type="evidence" value="ECO:0007669"/>
    <property type="project" value="UniProtKB-KW"/>
</dbReference>
<evidence type="ECO:0000256" key="4">
    <source>
        <dbReference type="ARBA" id="ARBA00022801"/>
    </source>
</evidence>
<protein>
    <recommendedName>
        <fullName evidence="9">Lysosomal Pro-X carboxypeptidase</fullName>
    </recommendedName>
</protein>
<comment type="similarity">
    <text evidence="1">Belongs to the peptidase S28 family.</text>
</comment>
<keyword evidence="4" id="KW-0378">Hydrolase</keyword>
<evidence type="ECO:0000256" key="5">
    <source>
        <dbReference type="ARBA" id="ARBA00023180"/>
    </source>
</evidence>
<proteinExistence type="inferred from homology"/>
<dbReference type="Gene3D" id="1.20.120.980">
    <property type="entry name" value="Serine carboxypeptidase S28, SKS domain"/>
    <property type="match status" value="1"/>
</dbReference>
<evidence type="ECO:0000256" key="2">
    <source>
        <dbReference type="ARBA" id="ARBA00022670"/>
    </source>
</evidence>
<feature type="chain" id="PRO_5043628712" description="Lysosomal Pro-X carboxypeptidase" evidence="6">
    <location>
        <begin position="23"/>
        <end position="528"/>
    </location>
</feature>
<dbReference type="Pfam" id="PF05577">
    <property type="entry name" value="Peptidase_S28"/>
    <property type="match status" value="1"/>
</dbReference>
<keyword evidence="2" id="KW-0645">Protease</keyword>
<dbReference type="InterPro" id="IPR008758">
    <property type="entry name" value="Peptidase_S28"/>
</dbReference>
<dbReference type="GO" id="GO:0070008">
    <property type="term" value="F:serine-type exopeptidase activity"/>
    <property type="evidence" value="ECO:0007669"/>
    <property type="project" value="InterPro"/>
</dbReference>